<feature type="compositionally biased region" description="Polar residues" evidence="1">
    <location>
        <begin position="34"/>
        <end position="45"/>
    </location>
</feature>
<feature type="region of interest" description="Disordered" evidence="1">
    <location>
        <begin position="461"/>
        <end position="492"/>
    </location>
</feature>
<feature type="signal peptide" evidence="2">
    <location>
        <begin position="1"/>
        <end position="18"/>
    </location>
</feature>
<dbReference type="Pfam" id="PF00168">
    <property type="entry name" value="C2"/>
    <property type="match status" value="1"/>
</dbReference>
<dbReference type="PANTHER" id="PTHR31208:SF2">
    <property type="entry name" value="DOMAIN-CONTAINING PROTEIN, PUTATIVE, EXPRESSED-RELATED"/>
    <property type="match status" value="1"/>
</dbReference>
<dbReference type="PANTHER" id="PTHR31208">
    <property type="entry name" value="EXPRESSED PROTEIN"/>
    <property type="match status" value="1"/>
</dbReference>
<dbReference type="Gramene" id="TKV97690">
    <property type="protein sequence ID" value="TKV97690"/>
    <property type="gene ID" value="SEVIR_9G511400v2"/>
</dbReference>
<feature type="chain" id="PRO_5020345306" description="C2 domain-containing protein" evidence="2">
    <location>
        <begin position="19"/>
        <end position="503"/>
    </location>
</feature>
<gene>
    <name evidence="4" type="ORF">SEVIR_9G511400v2</name>
</gene>
<proteinExistence type="predicted"/>
<keyword evidence="2" id="KW-0732">Signal</keyword>
<dbReference type="OMA" id="CIHQARD"/>
<dbReference type="Gene3D" id="2.60.40.150">
    <property type="entry name" value="C2 domain"/>
    <property type="match status" value="1"/>
</dbReference>
<evidence type="ECO:0000256" key="1">
    <source>
        <dbReference type="SAM" id="MobiDB-lite"/>
    </source>
</evidence>
<organism evidence="4 5">
    <name type="scientific">Setaria viridis</name>
    <name type="common">Green bristlegrass</name>
    <name type="synonym">Setaria italica subsp. viridis</name>
    <dbReference type="NCBI Taxonomy" id="4556"/>
    <lineage>
        <taxon>Eukaryota</taxon>
        <taxon>Viridiplantae</taxon>
        <taxon>Streptophyta</taxon>
        <taxon>Embryophyta</taxon>
        <taxon>Tracheophyta</taxon>
        <taxon>Spermatophyta</taxon>
        <taxon>Magnoliopsida</taxon>
        <taxon>Liliopsida</taxon>
        <taxon>Poales</taxon>
        <taxon>Poaceae</taxon>
        <taxon>PACMAD clade</taxon>
        <taxon>Panicoideae</taxon>
        <taxon>Panicodae</taxon>
        <taxon>Paniceae</taxon>
        <taxon>Cenchrinae</taxon>
        <taxon>Setaria</taxon>
    </lineage>
</organism>
<feature type="region of interest" description="Disordered" evidence="1">
    <location>
        <begin position="28"/>
        <end position="50"/>
    </location>
</feature>
<reference evidence="4" key="1">
    <citation type="submission" date="2019-03" db="EMBL/GenBank/DDBJ databases">
        <title>WGS assembly of Setaria viridis.</title>
        <authorList>
            <person name="Huang P."/>
            <person name="Jenkins J."/>
            <person name="Grimwood J."/>
            <person name="Barry K."/>
            <person name="Healey A."/>
            <person name="Mamidi S."/>
            <person name="Sreedasyam A."/>
            <person name="Shu S."/>
            <person name="Feldman M."/>
            <person name="Wu J."/>
            <person name="Yu Y."/>
            <person name="Chen C."/>
            <person name="Johnson J."/>
            <person name="Rokhsar D."/>
            <person name="Baxter I."/>
            <person name="Schmutz J."/>
            <person name="Brutnell T."/>
            <person name="Kellogg E."/>
        </authorList>
    </citation>
    <scope>NUCLEOTIDE SEQUENCE [LARGE SCALE GENOMIC DNA]</scope>
</reference>
<evidence type="ECO:0000259" key="3">
    <source>
        <dbReference type="PROSITE" id="PS50004"/>
    </source>
</evidence>
<dbReference type="AlphaFoldDB" id="A0A4U6T795"/>
<accession>A0A4U6T795</accession>
<sequence>MMSFLQKAALLFLYLAFPLPFPSRAPNSEHFPTKSRNSASHLSSPPSIPSEEVLSTSAMAAYQTAFVPEPQLLNTEIIAQKATNFVADTARKDKSIGYLDVFVHQARDIHNVCIYHKQDVYAKLRLTSSPDLSCSTKVINSAGHNPVFEESLRLDVQTVDASLKCEIWMLSRVRNYLEDQLLGFALVPLADIVMGDGKLVQEFSLTSTDLFHTPAGFVQLSLSYTGCSPDVILISSPNKSVSRVPDSGNDCVVPAQLEKIEFPDLNVVKEDEIMVSKYLEMGSLDSQNPIKTENGKLLHSGNGNDIPSELGKIEFPDSENPVKADNGKLLQFGAAVPGTAICADKLEEHQDESPLSCVSTTGSSTALSATQQSVSEPSSEPSETTVEAPPRQSQREKSQDVTDGEADSSEALAAPKDEVVKPVISINLQPEQSVVQQDIVDMYMKSMQQFTDSLAKMKLPLDVENSSPSNDDSDSSTIEKPSPSPSSSATKGSRVFYGSRAFF</sequence>
<feature type="domain" description="C2" evidence="3">
    <location>
        <begin position="80"/>
        <end position="203"/>
    </location>
</feature>
<evidence type="ECO:0000313" key="4">
    <source>
        <dbReference type="EMBL" id="TKV97690.1"/>
    </source>
</evidence>
<keyword evidence="5" id="KW-1185">Reference proteome</keyword>
<dbReference type="PROSITE" id="PS50004">
    <property type="entry name" value="C2"/>
    <property type="match status" value="1"/>
</dbReference>
<feature type="compositionally biased region" description="Low complexity" evidence="1">
    <location>
        <begin position="358"/>
        <end position="387"/>
    </location>
</feature>
<dbReference type="CDD" id="cd00030">
    <property type="entry name" value="C2"/>
    <property type="match status" value="1"/>
</dbReference>
<dbReference type="Proteomes" id="UP000298652">
    <property type="component" value="Chromosome 9"/>
</dbReference>
<dbReference type="InterPro" id="IPR000008">
    <property type="entry name" value="C2_dom"/>
</dbReference>
<feature type="region of interest" description="Disordered" evidence="1">
    <location>
        <begin position="353"/>
        <end position="416"/>
    </location>
</feature>
<evidence type="ECO:0000313" key="5">
    <source>
        <dbReference type="Proteomes" id="UP000298652"/>
    </source>
</evidence>
<protein>
    <recommendedName>
        <fullName evidence="3">C2 domain-containing protein</fullName>
    </recommendedName>
</protein>
<dbReference type="SMART" id="SM00239">
    <property type="entry name" value="C2"/>
    <property type="match status" value="1"/>
</dbReference>
<dbReference type="SUPFAM" id="SSF49562">
    <property type="entry name" value="C2 domain (Calcium/lipid-binding domain, CaLB)"/>
    <property type="match status" value="1"/>
</dbReference>
<name>A0A4U6T795_SETVI</name>
<dbReference type="InterPro" id="IPR035892">
    <property type="entry name" value="C2_domain_sf"/>
</dbReference>
<dbReference type="EMBL" id="CM016560">
    <property type="protein sequence ID" value="TKV97690.1"/>
    <property type="molecule type" value="Genomic_DNA"/>
</dbReference>
<feature type="region of interest" description="Disordered" evidence="1">
    <location>
        <begin position="290"/>
        <end position="309"/>
    </location>
</feature>
<evidence type="ECO:0000256" key="2">
    <source>
        <dbReference type="SAM" id="SignalP"/>
    </source>
</evidence>